<dbReference type="GO" id="GO:0034067">
    <property type="term" value="P:protein localization to Golgi apparatus"/>
    <property type="evidence" value="ECO:0007669"/>
    <property type="project" value="TreeGrafter"/>
</dbReference>
<comment type="subcellular location">
    <subcellularLocation>
        <location evidence="1">Golgi apparatus membrane</location>
        <topology evidence="1">Multi-pass membrane protein</topology>
    </subcellularLocation>
</comment>
<evidence type="ECO:0000256" key="1">
    <source>
        <dbReference type="ARBA" id="ARBA00004653"/>
    </source>
</evidence>
<name>A0A8T2ZUL6_POPDE</name>
<dbReference type="GO" id="GO:0043001">
    <property type="term" value="P:Golgi to plasma membrane protein transport"/>
    <property type="evidence" value="ECO:0007669"/>
    <property type="project" value="TreeGrafter"/>
</dbReference>
<feature type="transmembrane region" description="Helical" evidence="9">
    <location>
        <begin position="49"/>
        <end position="67"/>
    </location>
</feature>
<dbReference type="GO" id="GO:0005829">
    <property type="term" value="C:cytosol"/>
    <property type="evidence" value="ECO:0007669"/>
    <property type="project" value="GOC"/>
</dbReference>
<comment type="caution">
    <text evidence="10">The sequence shown here is derived from an EMBL/GenBank/DDBJ whole genome shotgun (WGS) entry which is preliminary data.</text>
</comment>
<dbReference type="PANTHER" id="PTHR12952">
    <property type="entry name" value="SYS1"/>
    <property type="match status" value="1"/>
</dbReference>
<evidence type="ECO:0000256" key="3">
    <source>
        <dbReference type="ARBA" id="ARBA00022448"/>
    </source>
</evidence>
<organism evidence="10 11">
    <name type="scientific">Populus deltoides</name>
    <name type="common">Eastern poplar</name>
    <name type="synonym">Eastern cottonwood</name>
    <dbReference type="NCBI Taxonomy" id="3696"/>
    <lineage>
        <taxon>Eukaryota</taxon>
        <taxon>Viridiplantae</taxon>
        <taxon>Streptophyta</taxon>
        <taxon>Embryophyta</taxon>
        <taxon>Tracheophyta</taxon>
        <taxon>Spermatophyta</taxon>
        <taxon>Magnoliopsida</taxon>
        <taxon>eudicotyledons</taxon>
        <taxon>Gunneridae</taxon>
        <taxon>Pentapetalae</taxon>
        <taxon>rosids</taxon>
        <taxon>fabids</taxon>
        <taxon>Malpighiales</taxon>
        <taxon>Salicaceae</taxon>
        <taxon>Saliceae</taxon>
        <taxon>Populus</taxon>
    </lineage>
</organism>
<evidence type="ECO:0000313" key="10">
    <source>
        <dbReference type="EMBL" id="KAH8521031.1"/>
    </source>
</evidence>
<dbReference type="InterPro" id="IPR019185">
    <property type="entry name" value="Integral_membrane_SYS1-rel"/>
</dbReference>
<keyword evidence="3" id="KW-0813">Transport</keyword>
<dbReference type="GO" id="GO:0005802">
    <property type="term" value="C:trans-Golgi network"/>
    <property type="evidence" value="ECO:0007669"/>
    <property type="project" value="TreeGrafter"/>
</dbReference>
<dbReference type="Proteomes" id="UP000807159">
    <property type="component" value="Chromosome 1"/>
</dbReference>
<evidence type="ECO:0000313" key="11">
    <source>
        <dbReference type="Proteomes" id="UP000807159"/>
    </source>
</evidence>
<keyword evidence="4 9" id="KW-0812">Transmembrane</keyword>
<keyword evidence="5" id="KW-0653">Protein transport</keyword>
<protein>
    <submittedName>
        <fullName evidence="10">Uncharacterized protein</fullName>
    </submittedName>
</protein>
<evidence type="ECO:0000256" key="9">
    <source>
        <dbReference type="SAM" id="Phobius"/>
    </source>
</evidence>
<keyword evidence="7" id="KW-0333">Golgi apparatus</keyword>
<keyword evidence="11" id="KW-1185">Reference proteome</keyword>
<reference evidence="10" key="1">
    <citation type="journal article" date="2021" name="J. Hered.">
        <title>Genome Assembly of Salicaceae Populus deltoides (Eastern Cottonwood) I-69 Based on Nanopore Sequencing and Hi-C Technologies.</title>
        <authorList>
            <person name="Bai S."/>
            <person name="Wu H."/>
            <person name="Zhang J."/>
            <person name="Pan Z."/>
            <person name="Zhao W."/>
            <person name="Li Z."/>
            <person name="Tong C."/>
        </authorList>
    </citation>
    <scope>NUCLEOTIDE SEQUENCE</scope>
    <source>
        <tissue evidence="10">Leaf</tissue>
    </source>
</reference>
<evidence type="ECO:0000256" key="4">
    <source>
        <dbReference type="ARBA" id="ARBA00022692"/>
    </source>
</evidence>
<evidence type="ECO:0000256" key="5">
    <source>
        <dbReference type="ARBA" id="ARBA00022927"/>
    </source>
</evidence>
<keyword evidence="6 9" id="KW-1133">Transmembrane helix</keyword>
<dbReference type="PANTHER" id="PTHR12952:SF0">
    <property type="entry name" value="PROTEIN SYS1 HOMOLOG"/>
    <property type="match status" value="1"/>
</dbReference>
<evidence type="ECO:0000256" key="8">
    <source>
        <dbReference type="ARBA" id="ARBA00023136"/>
    </source>
</evidence>
<gene>
    <name evidence="10" type="ORF">H0E87_002182</name>
</gene>
<evidence type="ECO:0000256" key="7">
    <source>
        <dbReference type="ARBA" id="ARBA00023034"/>
    </source>
</evidence>
<feature type="transmembrane region" description="Helical" evidence="9">
    <location>
        <begin position="6"/>
        <end position="37"/>
    </location>
</feature>
<dbReference type="Pfam" id="PF09801">
    <property type="entry name" value="SYS1"/>
    <property type="match status" value="1"/>
</dbReference>
<dbReference type="GO" id="GO:0006895">
    <property type="term" value="P:Golgi to endosome transport"/>
    <property type="evidence" value="ECO:0007669"/>
    <property type="project" value="TreeGrafter"/>
</dbReference>
<dbReference type="EMBL" id="JACEGQ020000001">
    <property type="protein sequence ID" value="KAH8521031.1"/>
    <property type="molecule type" value="Genomic_DNA"/>
</dbReference>
<sequence>MLYLVFFFLIGFCFAFNCCCFASFFVCIFLFLCRAGYMLYLIERSKKCLDFSATLFIIHLFICIIYGGWPSSITWWIVNGTGFAVMARLGKYLCSERELREIPISRYRSNV</sequence>
<comment type="similarity">
    <text evidence="2">Belongs to the SYS1 family.</text>
</comment>
<evidence type="ECO:0000256" key="6">
    <source>
        <dbReference type="ARBA" id="ARBA00022989"/>
    </source>
</evidence>
<accession>A0A8T2ZUL6</accession>
<keyword evidence="8 9" id="KW-0472">Membrane</keyword>
<dbReference type="AlphaFoldDB" id="A0A8T2ZUL6"/>
<evidence type="ECO:0000256" key="2">
    <source>
        <dbReference type="ARBA" id="ARBA00008160"/>
    </source>
</evidence>
<dbReference type="GO" id="GO:0000139">
    <property type="term" value="C:Golgi membrane"/>
    <property type="evidence" value="ECO:0007669"/>
    <property type="project" value="UniProtKB-SubCell"/>
</dbReference>
<proteinExistence type="inferred from homology"/>